<proteinExistence type="predicted"/>
<feature type="domain" description="DUF7168" evidence="3">
    <location>
        <begin position="75"/>
        <end position="205"/>
    </location>
</feature>
<accession>A0A4P6DW82</accession>
<dbReference type="Pfam" id="PF23771">
    <property type="entry name" value="DUF7168"/>
    <property type="match status" value="1"/>
</dbReference>
<dbReference type="KEGG" id="bgx:ESN35_05865"/>
<dbReference type="RefSeq" id="WP_129237403.1">
    <property type="nucleotide sequence ID" value="NZ_CP035464.1"/>
</dbReference>
<dbReference type="Pfam" id="PF10979">
    <property type="entry name" value="DUF2786"/>
    <property type="match status" value="1"/>
</dbReference>
<gene>
    <name evidence="4" type="ORF">ESN35_05865</name>
</gene>
<protein>
    <submittedName>
        <fullName evidence="4">DUF2786 domain-containing protein</fullName>
    </submittedName>
</protein>
<feature type="region of interest" description="Disordered" evidence="1">
    <location>
        <begin position="232"/>
        <end position="257"/>
    </location>
</feature>
<evidence type="ECO:0000259" key="2">
    <source>
        <dbReference type="Pfam" id="PF10979"/>
    </source>
</evidence>
<evidence type="ECO:0000256" key="1">
    <source>
        <dbReference type="SAM" id="MobiDB-lite"/>
    </source>
</evidence>
<feature type="domain" description="DUF2786" evidence="2">
    <location>
        <begin position="9"/>
        <end position="47"/>
    </location>
</feature>
<reference evidence="4 5" key="1">
    <citation type="submission" date="2019-01" db="EMBL/GenBank/DDBJ databases">
        <title>Complete genome sequence of Bifidobacterium gallinarum CACC 514.</title>
        <authorList>
            <person name="Jung M."/>
        </authorList>
    </citation>
    <scope>NUCLEOTIDE SEQUENCE [LARGE SCALE GENOMIC DNA]</scope>
    <source>
        <strain evidence="4 5">CACC 514</strain>
    </source>
</reference>
<name>A0A4P6DW82_9BIFI</name>
<evidence type="ECO:0000313" key="5">
    <source>
        <dbReference type="Proteomes" id="UP000293589"/>
    </source>
</evidence>
<evidence type="ECO:0000313" key="4">
    <source>
        <dbReference type="EMBL" id="QAY32980.1"/>
    </source>
</evidence>
<dbReference type="InterPro" id="IPR024498">
    <property type="entry name" value="DUF2786"/>
</dbReference>
<sequence length="257" mass="29701">MCGGDDLERVLERVRRLLALAEDPASSENEATLAFERAQRLMHRHAIREWMLEESDGRTARIVERRVVFDRGDPTNRYKVSLADIVARANRCRTYYSFRTARNHRSVIRSVTFCGIESDVRMTETLWTSMELRRALGWRRSLNEHSRETGCRPSPARWRNGYYVAFQERIEERLAVLNGELDGSASGRELVLARDRQLDEYMGRKEFSDEDPRLQSMHLSYEAVRYGRRDASDCPLGLTETPAATGSRVLRGGRDGR</sequence>
<evidence type="ECO:0000259" key="3">
    <source>
        <dbReference type="Pfam" id="PF23771"/>
    </source>
</evidence>
<dbReference type="InterPro" id="IPR055592">
    <property type="entry name" value="DUF7168"/>
</dbReference>
<dbReference type="Proteomes" id="UP000293589">
    <property type="component" value="Chromosome"/>
</dbReference>
<dbReference type="AlphaFoldDB" id="A0A4P6DW82"/>
<dbReference type="EMBL" id="CP035464">
    <property type="protein sequence ID" value="QAY32980.1"/>
    <property type="molecule type" value="Genomic_DNA"/>
</dbReference>
<organism evidence="4 5">
    <name type="scientific">Bifidobacterium pullorum subsp. gallinarum</name>
    <dbReference type="NCBI Taxonomy" id="78344"/>
    <lineage>
        <taxon>Bacteria</taxon>
        <taxon>Bacillati</taxon>
        <taxon>Actinomycetota</taxon>
        <taxon>Actinomycetes</taxon>
        <taxon>Bifidobacteriales</taxon>
        <taxon>Bifidobacteriaceae</taxon>
        <taxon>Bifidobacterium</taxon>
    </lineage>
</organism>